<proteinExistence type="predicted"/>
<dbReference type="Proteomes" id="UP000323910">
    <property type="component" value="Unassembled WGS sequence"/>
</dbReference>
<protein>
    <submittedName>
        <fullName evidence="1">DUF1289 domain-containing protein</fullName>
    </submittedName>
</protein>
<sequence length="42" mass="4916">MINPSLYCIGCYRTQGEYSMHLSLAEHEKWKTELKIACRLPT</sequence>
<name>A0ABY3P0I1_9ENTR</name>
<dbReference type="EMBL" id="VTFR01000009">
    <property type="protein sequence ID" value="TYT31686.1"/>
    <property type="molecule type" value="Genomic_DNA"/>
</dbReference>
<gene>
    <name evidence="1" type="ORF">FZO59_18630</name>
</gene>
<comment type="caution">
    <text evidence="1">The sequence shown here is derived from an EMBL/GenBank/DDBJ whole genome shotgun (WGS) entry which is preliminary data.</text>
</comment>
<accession>A0ABY3P0I1</accession>
<evidence type="ECO:0000313" key="1">
    <source>
        <dbReference type="EMBL" id="TYT31686.1"/>
    </source>
</evidence>
<organism evidence="1 2">
    <name type="scientific">Lelliottia nimipressuralis</name>
    <dbReference type="NCBI Taxonomy" id="69220"/>
    <lineage>
        <taxon>Bacteria</taxon>
        <taxon>Pseudomonadati</taxon>
        <taxon>Pseudomonadota</taxon>
        <taxon>Gammaproteobacteria</taxon>
        <taxon>Enterobacterales</taxon>
        <taxon>Enterobacteriaceae</taxon>
        <taxon>Lelliottia</taxon>
    </lineage>
</organism>
<evidence type="ECO:0000313" key="2">
    <source>
        <dbReference type="Proteomes" id="UP000323910"/>
    </source>
</evidence>
<reference evidence="1 2" key="1">
    <citation type="submission" date="2019-08" db="EMBL/GenBank/DDBJ databases">
        <title>The draft genome of Lelliottia nimipressuralis strain CICC 24156.</title>
        <authorList>
            <person name="Wu W."/>
            <person name="Feng Y."/>
            <person name="Zong Z."/>
        </authorList>
    </citation>
    <scope>NUCLEOTIDE SEQUENCE [LARGE SCALE GENOMIC DNA]</scope>
    <source>
        <strain evidence="1 2">CICC 24156</strain>
    </source>
</reference>
<keyword evidence="2" id="KW-1185">Reference proteome</keyword>